<dbReference type="AlphaFoldDB" id="A0A2I0THS5"/>
<protein>
    <submittedName>
        <fullName evidence="1">Uncharacterized protein</fullName>
    </submittedName>
</protein>
<accession>A0A2I0THS5</accession>
<gene>
    <name evidence="1" type="ORF">llap_16343</name>
</gene>
<keyword evidence="2" id="KW-1185">Reference proteome</keyword>
<evidence type="ECO:0000313" key="2">
    <source>
        <dbReference type="Proteomes" id="UP000233556"/>
    </source>
</evidence>
<name>A0A2I0THS5_LIMLA</name>
<dbReference type="Proteomes" id="UP000233556">
    <property type="component" value="Unassembled WGS sequence"/>
</dbReference>
<dbReference type="EMBL" id="KZ510192">
    <property type="protein sequence ID" value="PKU33353.1"/>
    <property type="molecule type" value="Genomic_DNA"/>
</dbReference>
<sequence>MKCVSALWRVVRSASVPFFTPVSATSHRRKRNLAADYLILLVLSESERIQKMSKALALDQTVLITSDRLNADTTYLSGVHTCKIREKGEKRQYQQQEDLKQPSCYCD</sequence>
<reference evidence="2" key="2">
    <citation type="submission" date="2017-12" db="EMBL/GenBank/DDBJ databases">
        <title>Genome sequence of the Bar-tailed Godwit (Limosa lapponica baueri).</title>
        <authorList>
            <person name="Lima N.C.B."/>
            <person name="Parody-Merino A.M."/>
            <person name="Battley P.F."/>
            <person name="Fidler A.E."/>
            <person name="Prosdocimi F."/>
        </authorList>
    </citation>
    <scope>NUCLEOTIDE SEQUENCE [LARGE SCALE GENOMIC DNA]</scope>
</reference>
<reference evidence="2" key="1">
    <citation type="submission" date="2017-11" db="EMBL/GenBank/DDBJ databases">
        <authorList>
            <person name="Lima N.C."/>
            <person name="Parody-Merino A.M."/>
            <person name="Battley P.F."/>
            <person name="Fidler A.E."/>
            <person name="Prosdocimi F."/>
        </authorList>
    </citation>
    <scope>NUCLEOTIDE SEQUENCE [LARGE SCALE GENOMIC DNA]</scope>
</reference>
<proteinExistence type="predicted"/>
<organism evidence="1 2">
    <name type="scientific">Limosa lapponica baueri</name>
    <dbReference type="NCBI Taxonomy" id="1758121"/>
    <lineage>
        <taxon>Eukaryota</taxon>
        <taxon>Metazoa</taxon>
        <taxon>Chordata</taxon>
        <taxon>Craniata</taxon>
        <taxon>Vertebrata</taxon>
        <taxon>Euteleostomi</taxon>
        <taxon>Archelosauria</taxon>
        <taxon>Archosauria</taxon>
        <taxon>Dinosauria</taxon>
        <taxon>Saurischia</taxon>
        <taxon>Theropoda</taxon>
        <taxon>Coelurosauria</taxon>
        <taxon>Aves</taxon>
        <taxon>Neognathae</taxon>
        <taxon>Neoaves</taxon>
        <taxon>Charadriiformes</taxon>
        <taxon>Scolopacidae</taxon>
        <taxon>Limosa</taxon>
    </lineage>
</organism>
<evidence type="ECO:0000313" key="1">
    <source>
        <dbReference type="EMBL" id="PKU33353.1"/>
    </source>
</evidence>